<reference evidence="2" key="1">
    <citation type="journal article" date="2021" name="bioRxiv">
        <title>Whole Genome Assembly and Annotation of Northern Wild Rice, Zizania palustris L., Supports a Whole Genome Duplication in the Zizania Genus.</title>
        <authorList>
            <person name="Haas M."/>
            <person name="Kono T."/>
            <person name="Macchietto M."/>
            <person name="Millas R."/>
            <person name="McGilp L."/>
            <person name="Shao M."/>
            <person name="Duquette J."/>
            <person name="Hirsch C.N."/>
            <person name="Kimball J."/>
        </authorList>
    </citation>
    <scope>NUCLEOTIDE SEQUENCE</scope>
    <source>
        <tissue evidence="2">Fresh leaf tissue</tissue>
    </source>
</reference>
<feature type="region of interest" description="Disordered" evidence="1">
    <location>
        <begin position="62"/>
        <end position="89"/>
    </location>
</feature>
<protein>
    <submittedName>
        <fullName evidence="2">Uncharacterized protein</fullName>
    </submittedName>
</protein>
<proteinExistence type="predicted"/>
<keyword evidence="3" id="KW-1185">Reference proteome</keyword>
<dbReference type="EMBL" id="JAAALK010000284">
    <property type="protein sequence ID" value="KAG8067040.1"/>
    <property type="molecule type" value="Genomic_DNA"/>
</dbReference>
<organism evidence="2 3">
    <name type="scientific">Zizania palustris</name>
    <name type="common">Northern wild rice</name>
    <dbReference type="NCBI Taxonomy" id="103762"/>
    <lineage>
        <taxon>Eukaryota</taxon>
        <taxon>Viridiplantae</taxon>
        <taxon>Streptophyta</taxon>
        <taxon>Embryophyta</taxon>
        <taxon>Tracheophyta</taxon>
        <taxon>Spermatophyta</taxon>
        <taxon>Magnoliopsida</taxon>
        <taxon>Liliopsida</taxon>
        <taxon>Poales</taxon>
        <taxon>Poaceae</taxon>
        <taxon>BOP clade</taxon>
        <taxon>Oryzoideae</taxon>
        <taxon>Oryzeae</taxon>
        <taxon>Zizaniinae</taxon>
        <taxon>Zizania</taxon>
    </lineage>
</organism>
<evidence type="ECO:0000256" key="1">
    <source>
        <dbReference type="SAM" id="MobiDB-lite"/>
    </source>
</evidence>
<sequence length="114" mass="12258">MPACLLRLPAPPSPRVSRPRRPASVSASPHRRACSAFISLRRLPTSPPPLCAGRPCHTLATRAAPYPPPRASSASTSPSKLHRKISPHHHVAAIRGRALGSGFEALSHRIFFPL</sequence>
<name>A0A8J5S1Y4_ZIZPA</name>
<feature type="compositionally biased region" description="Basic residues" evidence="1">
    <location>
        <begin position="80"/>
        <end position="89"/>
    </location>
</feature>
<dbReference type="Proteomes" id="UP000729402">
    <property type="component" value="Unassembled WGS sequence"/>
</dbReference>
<comment type="caution">
    <text evidence="2">The sequence shown here is derived from an EMBL/GenBank/DDBJ whole genome shotgun (WGS) entry which is preliminary data.</text>
</comment>
<dbReference type="AlphaFoldDB" id="A0A8J5S1Y4"/>
<gene>
    <name evidence="2" type="ORF">GUJ93_ZPchr0005g15935</name>
</gene>
<accession>A0A8J5S1Y4</accession>
<evidence type="ECO:0000313" key="2">
    <source>
        <dbReference type="EMBL" id="KAG8067040.1"/>
    </source>
</evidence>
<reference evidence="2" key="2">
    <citation type="submission" date="2021-02" db="EMBL/GenBank/DDBJ databases">
        <authorList>
            <person name="Kimball J.A."/>
            <person name="Haas M.W."/>
            <person name="Macchietto M."/>
            <person name="Kono T."/>
            <person name="Duquette J."/>
            <person name="Shao M."/>
        </authorList>
    </citation>
    <scope>NUCLEOTIDE SEQUENCE</scope>
    <source>
        <tissue evidence="2">Fresh leaf tissue</tissue>
    </source>
</reference>
<feature type="region of interest" description="Disordered" evidence="1">
    <location>
        <begin position="1"/>
        <end position="28"/>
    </location>
</feature>
<evidence type="ECO:0000313" key="3">
    <source>
        <dbReference type="Proteomes" id="UP000729402"/>
    </source>
</evidence>